<dbReference type="STRING" id="648782.SAMN04488554_2026"/>
<sequence>MNARIAVIGLGTMGSMALWRLAARGAHVEGFEQYGIAHPRGAAGGQTRRFSALSQSEVQNTPLALDALELWRGLESTSGRDLLTLTGGLVIGRPGTPALEQARESLTAHGLDREDLGTKELRHQYPQHGFRDGEEAVRDTVTGYVRPELSVMTAIGAARARGAIVHEYTPVLEVSERHGGGVQVRTHAGTHEFDHAIVAPGAWARRVLPEAAEVVQPRRVVQSWYLPRDVSAYQREVFPVFERVGDVRAYGFPTLDQATVKIGAYLGREHPPVADPDNLDREITTTMVAQLREIVTTFFPGLHPEPVTLSAHQEGYTPDKRWIIGTAPDQPSVITACGFSGSGFKFAPTIGDILADLALDGGTSRDIARFAPDRFVGAR</sequence>
<dbReference type="EMBL" id="FNTX01000001">
    <property type="protein sequence ID" value="SEE29872.1"/>
    <property type="molecule type" value="Genomic_DNA"/>
</dbReference>
<dbReference type="Gene3D" id="3.30.9.10">
    <property type="entry name" value="D-Amino Acid Oxidase, subunit A, domain 2"/>
    <property type="match status" value="1"/>
</dbReference>
<evidence type="ECO:0000256" key="2">
    <source>
        <dbReference type="ARBA" id="ARBA00022630"/>
    </source>
</evidence>
<dbReference type="InterPro" id="IPR006076">
    <property type="entry name" value="FAD-dep_OxRdtase"/>
</dbReference>
<dbReference type="RefSeq" id="WP_089772790.1">
    <property type="nucleotide sequence ID" value="NZ_FNTX01000001.1"/>
</dbReference>
<keyword evidence="4" id="KW-0560">Oxidoreductase</keyword>
<dbReference type="Proteomes" id="UP000199220">
    <property type="component" value="Unassembled WGS sequence"/>
</dbReference>
<evidence type="ECO:0000313" key="6">
    <source>
        <dbReference type="EMBL" id="SEE29872.1"/>
    </source>
</evidence>
<dbReference type="PANTHER" id="PTHR10961:SF7">
    <property type="entry name" value="FAD DEPENDENT OXIDOREDUCTASE DOMAIN-CONTAINING PROTEIN"/>
    <property type="match status" value="1"/>
</dbReference>
<keyword evidence="3" id="KW-0274">FAD</keyword>
<evidence type="ECO:0000313" key="7">
    <source>
        <dbReference type="Proteomes" id="UP000199220"/>
    </source>
</evidence>
<dbReference type="PANTHER" id="PTHR10961">
    <property type="entry name" value="PEROXISOMAL SARCOSINE OXIDASE"/>
    <property type="match status" value="1"/>
</dbReference>
<evidence type="ECO:0000256" key="4">
    <source>
        <dbReference type="ARBA" id="ARBA00023002"/>
    </source>
</evidence>
<evidence type="ECO:0000256" key="1">
    <source>
        <dbReference type="ARBA" id="ARBA00001974"/>
    </source>
</evidence>
<reference evidence="7" key="1">
    <citation type="submission" date="2016-10" db="EMBL/GenBank/DDBJ databases">
        <authorList>
            <person name="Varghese N."/>
            <person name="Submissions S."/>
        </authorList>
    </citation>
    <scope>NUCLEOTIDE SEQUENCE [LARGE SCALE GENOMIC DNA]</scope>
    <source>
        <strain evidence="7">DSM 21368</strain>
    </source>
</reference>
<dbReference type="SUPFAM" id="SSF54373">
    <property type="entry name" value="FAD-linked reductases, C-terminal domain"/>
    <property type="match status" value="1"/>
</dbReference>
<keyword evidence="7" id="KW-1185">Reference proteome</keyword>
<feature type="domain" description="FAD dependent oxidoreductase" evidence="5">
    <location>
        <begin position="4"/>
        <end position="357"/>
    </location>
</feature>
<dbReference type="InterPro" id="IPR036188">
    <property type="entry name" value="FAD/NAD-bd_sf"/>
</dbReference>
<dbReference type="OrthoDB" id="9806257at2"/>
<evidence type="ECO:0000259" key="5">
    <source>
        <dbReference type="Pfam" id="PF01266"/>
    </source>
</evidence>
<dbReference type="Pfam" id="PF01266">
    <property type="entry name" value="DAO"/>
    <property type="match status" value="1"/>
</dbReference>
<dbReference type="NCBIfam" id="NF008425">
    <property type="entry name" value="PRK11259.1"/>
    <property type="match status" value="1"/>
</dbReference>
<name>A0A1H5HPI3_9MICO</name>
<proteinExistence type="predicted"/>
<gene>
    <name evidence="6" type="ORF">SAMN04488554_2026</name>
</gene>
<comment type="cofactor">
    <cofactor evidence="1">
        <name>FAD</name>
        <dbReference type="ChEBI" id="CHEBI:57692"/>
    </cofactor>
</comment>
<protein>
    <submittedName>
        <fullName evidence="6">Sarcosine oxidase</fullName>
    </submittedName>
</protein>
<dbReference type="AlphaFoldDB" id="A0A1H5HPI3"/>
<evidence type="ECO:0000256" key="3">
    <source>
        <dbReference type="ARBA" id="ARBA00022827"/>
    </source>
</evidence>
<keyword evidence="2" id="KW-0285">Flavoprotein</keyword>
<accession>A0A1H5HPI3</accession>
<dbReference type="GO" id="GO:0050660">
    <property type="term" value="F:flavin adenine dinucleotide binding"/>
    <property type="evidence" value="ECO:0007669"/>
    <property type="project" value="InterPro"/>
</dbReference>
<organism evidence="6 7">
    <name type="scientific">Ruania alba</name>
    <dbReference type="NCBI Taxonomy" id="648782"/>
    <lineage>
        <taxon>Bacteria</taxon>
        <taxon>Bacillati</taxon>
        <taxon>Actinomycetota</taxon>
        <taxon>Actinomycetes</taxon>
        <taxon>Micrococcales</taxon>
        <taxon>Ruaniaceae</taxon>
        <taxon>Ruania</taxon>
    </lineage>
</organism>
<dbReference type="SUPFAM" id="SSF51905">
    <property type="entry name" value="FAD/NAD(P)-binding domain"/>
    <property type="match status" value="1"/>
</dbReference>
<dbReference type="InterPro" id="IPR045170">
    <property type="entry name" value="MTOX"/>
</dbReference>
<dbReference type="GO" id="GO:0008115">
    <property type="term" value="F:sarcosine oxidase activity"/>
    <property type="evidence" value="ECO:0007669"/>
    <property type="project" value="TreeGrafter"/>
</dbReference>
<dbReference type="Gene3D" id="3.50.50.60">
    <property type="entry name" value="FAD/NAD(P)-binding domain"/>
    <property type="match status" value="1"/>
</dbReference>